<dbReference type="Proteomes" id="UP001257060">
    <property type="component" value="Unassembled WGS sequence"/>
</dbReference>
<evidence type="ECO:0000256" key="1">
    <source>
        <dbReference type="SAM" id="MobiDB-lite"/>
    </source>
</evidence>
<gene>
    <name evidence="2" type="ORF">NDI76_08190</name>
</gene>
<evidence type="ECO:0000313" key="3">
    <source>
        <dbReference type="Proteomes" id="UP001257060"/>
    </source>
</evidence>
<feature type="region of interest" description="Disordered" evidence="1">
    <location>
        <begin position="1"/>
        <end position="82"/>
    </location>
</feature>
<feature type="compositionally biased region" description="Acidic residues" evidence="1">
    <location>
        <begin position="48"/>
        <end position="64"/>
    </location>
</feature>
<reference evidence="2 3" key="1">
    <citation type="submission" date="2022-06" db="EMBL/GenBank/DDBJ databases">
        <title>Halogeometricum sp. a new haloarchaeum isolate from saline soil.</title>
        <authorList>
            <person name="Strakova D."/>
            <person name="Galisteo C."/>
            <person name="Sanchez-Porro C."/>
            <person name="Ventosa A."/>
        </authorList>
    </citation>
    <scope>NUCLEOTIDE SEQUENCE [LARGE SCALE GENOMIC DNA]</scope>
    <source>
        <strain evidence="2 3">S1BR25-6</strain>
    </source>
</reference>
<feature type="compositionally biased region" description="Basic and acidic residues" evidence="1">
    <location>
        <begin position="1"/>
        <end position="11"/>
    </location>
</feature>
<accession>A0ABU2GD29</accession>
<keyword evidence="3" id="KW-1185">Reference proteome</keyword>
<evidence type="ECO:0000313" key="2">
    <source>
        <dbReference type="EMBL" id="MDS0298720.1"/>
    </source>
</evidence>
<sequence>MRPRDAVRRAAVDGPAADGAEILDGDRSEGGLPDGTEGGDDAVIIDGAEADTDIDVDTDADAGDGAEMVFGGDVRDPDGDAA</sequence>
<organism evidence="2 3">
    <name type="scientific">Halogeometricum salsisoli</name>
    <dbReference type="NCBI Taxonomy" id="2950536"/>
    <lineage>
        <taxon>Archaea</taxon>
        <taxon>Methanobacteriati</taxon>
        <taxon>Methanobacteriota</taxon>
        <taxon>Stenosarchaea group</taxon>
        <taxon>Halobacteria</taxon>
        <taxon>Halobacteriales</taxon>
        <taxon>Haloferacaceae</taxon>
        <taxon>Halogeometricum</taxon>
    </lineage>
</organism>
<feature type="compositionally biased region" description="Basic and acidic residues" evidence="1">
    <location>
        <begin position="73"/>
        <end position="82"/>
    </location>
</feature>
<dbReference type="RefSeq" id="WP_310923516.1">
    <property type="nucleotide sequence ID" value="NZ_JAMQOP010000001.1"/>
</dbReference>
<dbReference type="EMBL" id="JAMQOP010000001">
    <property type="protein sequence ID" value="MDS0298720.1"/>
    <property type="molecule type" value="Genomic_DNA"/>
</dbReference>
<proteinExistence type="predicted"/>
<comment type="caution">
    <text evidence="2">The sequence shown here is derived from an EMBL/GenBank/DDBJ whole genome shotgun (WGS) entry which is preliminary data.</text>
</comment>
<protein>
    <submittedName>
        <fullName evidence="2">Uncharacterized protein</fullName>
    </submittedName>
</protein>
<name>A0ABU2GD29_9EURY</name>